<protein>
    <submittedName>
        <fullName evidence="2">Uncharacterized protein LOC104232631</fullName>
    </submittedName>
</protein>
<reference evidence="1" key="1">
    <citation type="journal article" date="2013" name="Genome Biol.">
        <title>Reference genomes and transcriptomes of Nicotiana sylvestris and Nicotiana tomentosiformis.</title>
        <authorList>
            <person name="Sierro N."/>
            <person name="Battey J.N."/>
            <person name="Ouadi S."/>
            <person name="Bovet L."/>
            <person name="Goepfert S."/>
            <person name="Bakaher N."/>
            <person name="Peitsch M.C."/>
            <person name="Ivanov N.V."/>
        </authorList>
    </citation>
    <scope>NUCLEOTIDE SEQUENCE [LARGE SCALE GENOMIC DNA]</scope>
</reference>
<dbReference type="PANTHER" id="PTHR33116">
    <property type="entry name" value="REVERSE TRANSCRIPTASE ZINC-BINDING DOMAIN-CONTAINING PROTEIN-RELATED-RELATED"/>
    <property type="match status" value="1"/>
</dbReference>
<gene>
    <name evidence="2" type="primary">LOC104232631</name>
</gene>
<reference evidence="2" key="2">
    <citation type="submission" date="2025-08" db="UniProtKB">
        <authorList>
            <consortium name="RefSeq"/>
        </authorList>
    </citation>
    <scope>IDENTIFICATION</scope>
    <source>
        <tissue evidence="2">Leaf</tissue>
    </source>
</reference>
<dbReference type="AlphaFoldDB" id="A0A1U7XCK6"/>
<dbReference type="RefSeq" id="XP_009784190.1">
    <property type="nucleotide sequence ID" value="XM_009785888.1"/>
</dbReference>
<name>A0A1U7XCK6_NICSY</name>
<dbReference type="eggNOG" id="KOG1075">
    <property type="taxonomic scope" value="Eukaryota"/>
</dbReference>
<proteinExistence type="predicted"/>
<evidence type="ECO:0000313" key="2">
    <source>
        <dbReference type="RefSeq" id="XP_009784190.1"/>
    </source>
</evidence>
<dbReference type="Proteomes" id="UP000189701">
    <property type="component" value="Unplaced"/>
</dbReference>
<keyword evidence="1" id="KW-1185">Reference proteome</keyword>
<dbReference type="PANTHER" id="PTHR33116:SF82">
    <property type="entry name" value="RNASE H FAMILY PROTEIN"/>
    <property type="match status" value="1"/>
</dbReference>
<accession>A0A1U7XCK6</accession>
<organism evidence="1 2">
    <name type="scientific">Nicotiana sylvestris</name>
    <name type="common">Wood tobacco</name>
    <name type="synonym">South American tobacco</name>
    <dbReference type="NCBI Taxonomy" id="4096"/>
    <lineage>
        <taxon>Eukaryota</taxon>
        <taxon>Viridiplantae</taxon>
        <taxon>Streptophyta</taxon>
        <taxon>Embryophyta</taxon>
        <taxon>Tracheophyta</taxon>
        <taxon>Spermatophyta</taxon>
        <taxon>Magnoliopsida</taxon>
        <taxon>eudicotyledons</taxon>
        <taxon>Gunneridae</taxon>
        <taxon>Pentapetalae</taxon>
        <taxon>asterids</taxon>
        <taxon>lamiids</taxon>
        <taxon>Solanales</taxon>
        <taxon>Solanaceae</taxon>
        <taxon>Nicotianoideae</taxon>
        <taxon>Nicotianeae</taxon>
        <taxon>Nicotiana</taxon>
    </lineage>
</organism>
<sequence>MEELEDVVFCTDMPKALTHTCLVLLPKVDSPQSFTELRPISLSNFSCKIISKLMNQRLSPLMQKLQIENIVANFFWGKEANRNKRHWIAWNDLCFPVTQGGAGFRSLQDICNVFSAKLWWNFRTQKTMLKDFLEAKYCKMAYPVAKKWSYGQSHTWRRLMDIENVVQPYIFLRLGNGDVSFWCDNWTCLGALATITPLNRASKNTNVKEFMHNGTWRQDKLTGLLPVNVINTIQKMEFDERRKDCPYWLTEGT</sequence>
<evidence type="ECO:0000313" key="1">
    <source>
        <dbReference type="Proteomes" id="UP000189701"/>
    </source>
</evidence>